<proteinExistence type="predicted"/>
<evidence type="ECO:0000313" key="2">
    <source>
        <dbReference type="Proteomes" id="UP000500953"/>
    </source>
</evidence>
<organism evidence="1 2">
    <name type="scientific">Nocardia terpenica</name>
    <dbReference type="NCBI Taxonomy" id="455432"/>
    <lineage>
        <taxon>Bacteria</taxon>
        <taxon>Bacillati</taxon>
        <taxon>Actinomycetota</taxon>
        <taxon>Actinomycetes</taxon>
        <taxon>Mycobacteriales</taxon>
        <taxon>Nocardiaceae</taxon>
        <taxon>Nocardia</taxon>
    </lineage>
</organism>
<sequence length="173" mass="18853">MKNIGGPLVDAVTAAWAEIQRRHPDTPNAVVTMASGSHGRNPGVRMGRFGGDAWEYGPEWWSELFVGAEGLADAPEVLATVLHYAAHGIARTREIKDTSRAGAYYNARYRQIAEEIGRNVERTASRGWAGTSLADATGDRYRSELSTLAQALVAHRRHDEEARFCAASASNRS</sequence>
<gene>
    <name evidence="1" type="ORF">F6W96_11760</name>
</gene>
<name>A0A6G9Z0H2_9NOCA</name>
<accession>A0A6G9Z0H2</accession>
<protein>
    <submittedName>
        <fullName evidence="1">Uncharacterized protein</fullName>
    </submittedName>
</protein>
<reference evidence="1 2" key="1">
    <citation type="journal article" date="2019" name="ACS Chem. Biol.">
        <title>Identification and Mobilization of a Cryptic Antibiotic Biosynthesis Gene Locus from a Human-Pathogenic Nocardia Isolate.</title>
        <authorList>
            <person name="Herisse M."/>
            <person name="Ishida K."/>
            <person name="Porter J.L."/>
            <person name="Howden B."/>
            <person name="Hertweck C."/>
            <person name="Stinear T.P."/>
            <person name="Pidot S.J."/>
        </authorList>
    </citation>
    <scope>NUCLEOTIDE SEQUENCE [LARGE SCALE GENOMIC DNA]</scope>
    <source>
        <strain evidence="1 2">AUSMDU00012715</strain>
    </source>
</reference>
<evidence type="ECO:0000313" key="1">
    <source>
        <dbReference type="EMBL" id="QIS18871.1"/>
    </source>
</evidence>
<dbReference type="Proteomes" id="UP000500953">
    <property type="component" value="Chromosome"/>
</dbReference>
<dbReference type="EMBL" id="CP046173">
    <property type="protein sequence ID" value="QIS18871.1"/>
    <property type="molecule type" value="Genomic_DNA"/>
</dbReference>
<dbReference type="AlphaFoldDB" id="A0A6G9Z0H2"/>
<dbReference type="RefSeq" id="WP_167486187.1">
    <property type="nucleotide sequence ID" value="NZ_CP046173.1"/>
</dbReference>